<dbReference type="GO" id="GO:0046872">
    <property type="term" value="F:metal ion binding"/>
    <property type="evidence" value="ECO:0007669"/>
    <property type="project" value="UniProtKB-UniRule"/>
</dbReference>
<keyword evidence="2" id="KW-0479">Metal-binding</keyword>
<dbReference type="PROSITE" id="PS51746">
    <property type="entry name" value="PPM_2"/>
    <property type="match status" value="1"/>
</dbReference>
<evidence type="ECO:0000256" key="3">
    <source>
        <dbReference type="SAM" id="MobiDB-lite"/>
    </source>
</evidence>
<evidence type="ECO:0000256" key="2">
    <source>
        <dbReference type="RuleBase" id="RU366020"/>
    </source>
</evidence>
<keyword evidence="1" id="KW-0129">CBS domain</keyword>
<comment type="catalytic activity">
    <reaction evidence="2">
        <text>O-phospho-L-seryl-[protein] + H2O = L-seryl-[protein] + phosphate</text>
        <dbReference type="Rhea" id="RHEA:20629"/>
        <dbReference type="Rhea" id="RHEA-COMP:9863"/>
        <dbReference type="Rhea" id="RHEA-COMP:11604"/>
        <dbReference type="ChEBI" id="CHEBI:15377"/>
        <dbReference type="ChEBI" id="CHEBI:29999"/>
        <dbReference type="ChEBI" id="CHEBI:43474"/>
        <dbReference type="ChEBI" id="CHEBI:83421"/>
        <dbReference type="EC" id="3.1.3.16"/>
    </reaction>
</comment>
<dbReference type="SMART" id="SM00116">
    <property type="entry name" value="CBS"/>
    <property type="match status" value="2"/>
</dbReference>
<sequence>MASTSSFVRARTPLVVVKASSSITHSSTATLRLRPPSTCYVSSYTSKNGLVKRSSCAPSSTIASKAPTTVGLSTTLCRVNYTMNMSRAFSSVPDWKTKQEAEDNEPKQASASIVHSQQSSDNENAHKLGGKYTRLSQVPISEILKAKHTLRWVEPVICHTSTVKTAIQTCIEGNLSGMMVVDRDETTSESSRERGRVVGMTTSRDLLRMMAAGFKNNEGAEEVMNKTVGNFMTPISQVIYARPEETVGTCRAIMAKLGIKCLPVLSHGRVEGLVTARDMSDYGVEAKDRGGKKNYLRDISERVGLSSNTSMAEPPTYLRAHLALEQKPLFMNVGVAEMPHPFKTGGGGCGMNARDFGPRDLTTDPDMSEDAYFVMETEMVDNNEGSGSEDEDVVVTKRPVVYMGVADGVGSWREYGVDPREFSHRLMEECENLLREATNKSRVITPSTVLANAFERVKEENIIGSSTACVGLFDSVRHQLHFSNLGDSGIIVLRHIDSNVAGALKRDRKTPRVQRKSDIRIAFVSQQQLKSFNHPFQLGWTGEDIAESDGSSFKTAADSCASSIHVRRGDIILMATDGLFDNVDIDDIAEIALEWEQRNGFIRGGDISAREKRWAAGASMTDLSCEKVTELAEMLCIKARENSLDNSVDSPFAILAKENDIMWSGGMPDDCTVIAMHIVGEPAHKSIL</sequence>
<dbReference type="InterPro" id="IPR036457">
    <property type="entry name" value="PPM-type-like_dom_sf"/>
</dbReference>
<accession>A0A7S4QWX2</accession>
<dbReference type="SUPFAM" id="SSF81606">
    <property type="entry name" value="PP2C-like"/>
    <property type="match status" value="1"/>
</dbReference>
<organism evidence="6">
    <name type="scientific">Ditylum brightwellii</name>
    <dbReference type="NCBI Taxonomy" id="49249"/>
    <lineage>
        <taxon>Eukaryota</taxon>
        <taxon>Sar</taxon>
        <taxon>Stramenopiles</taxon>
        <taxon>Ochrophyta</taxon>
        <taxon>Bacillariophyta</taxon>
        <taxon>Mediophyceae</taxon>
        <taxon>Lithodesmiophycidae</taxon>
        <taxon>Lithodesmiales</taxon>
        <taxon>Lithodesmiaceae</taxon>
        <taxon>Ditylum</taxon>
    </lineage>
</organism>
<evidence type="ECO:0000256" key="1">
    <source>
        <dbReference type="PROSITE-ProRule" id="PRU00703"/>
    </source>
</evidence>
<feature type="compositionally biased region" description="Polar residues" evidence="3">
    <location>
        <begin position="107"/>
        <end position="122"/>
    </location>
</feature>
<keyword evidence="2" id="KW-0904">Protein phosphatase</keyword>
<dbReference type="CDD" id="cd02205">
    <property type="entry name" value="CBS_pair_SF"/>
    <property type="match status" value="1"/>
</dbReference>
<comment type="cofactor">
    <cofactor evidence="2">
        <name>Mn(2+)</name>
        <dbReference type="ChEBI" id="CHEBI:29035"/>
    </cofactor>
</comment>
<dbReference type="PANTHER" id="PTHR12320:SF1">
    <property type="entry name" value="PROTEIN PHOSPHATASE PTC7 HOMOLOG"/>
    <property type="match status" value="1"/>
</dbReference>
<evidence type="ECO:0000313" key="6">
    <source>
        <dbReference type="EMBL" id="CAE4596492.1"/>
    </source>
</evidence>
<dbReference type="PROSITE" id="PS51371">
    <property type="entry name" value="CBS"/>
    <property type="match status" value="1"/>
</dbReference>
<keyword evidence="2" id="KW-0460">Magnesium</keyword>
<feature type="domain" description="PPM-type phosphatase" evidence="5">
    <location>
        <begin position="376"/>
        <end position="678"/>
    </location>
</feature>
<dbReference type="SUPFAM" id="SSF54631">
    <property type="entry name" value="CBS-domain pair"/>
    <property type="match status" value="1"/>
</dbReference>
<comment type="catalytic activity">
    <reaction evidence="2">
        <text>O-phospho-L-threonyl-[protein] + H2O = L-threonyl-[protein] + phosphate</text>
        <dbReference type="Rhea" id="RHEA:47004"/>
        <dbReference type="Rhea" id="RHEA-COMP:11060"/>
        <dbReference type="Rhea" id="RHEA-COMP:11605"/>
        <dbReference type="ChEBI" id="CHEBI:15377"/>
        <dbReference type="ChEBI" id="CHEBI:30013"/>
        <dbReference type="ChEBI" id="CHEBI:43474"/>
        <dbReference type="ChEBI" id="CHEBI:61977"/>
        <dbReference type="EC" id="3.1.3.16"/>
    </reaction>
</comment>
<comment type="similarity">
    <text evidence="2">Belongs to the PP2C family.</text>
</comment>
<dbReference type="PANTHER" id="PTHR12320">
    <property type="entry name" value="PROTEIN PHOSPHATASE 2C"/>
    <property type="match status" value="1"/>
</dbReference>
<gene>
    <name evidence="6" type="ORF">DBRI00130_LOCUS9276</name>
</gene>
<dbReference type="InterPro" id="IPR000644">
    <property type="entry name" value="CBS_dom"/>
</dbReference>
<dbReference type="GO" id="GO:0004722">
    <property type="term" value="F:protein serine/threonine phosphatase activity"/>
    <property type="evidence" value="ECO:0007669"/>
    <property type="project" value="UniProtKB-EC"/>
</dbReference>
<evidence type="ECO:0000259" key="4">
    <source>
        <dbReference type="PROSITE" id="PS51371"/>
    </source>
</evidence>
<dbReference type="AlphaFoldDB" id="A0A7S4QWX2"/>
<reference evidence="6" key="1">
    <citation type="submission" date="2021-01" db="EMBL/GenBank/DDBJ databases">
        <authorList>
            <person name="Corre E."/>
            <person name="Pelletier E."/>
            <person name="Niang G."/>
            <person name="Scheremetjew M."/>
            <person name="Finn R."/>
            <person name="Kale V."/>
            <person name="Holt S."/>
            <person name="Cochrane G."/>
            <person name="Meng A."/>
            <person name="Brown T."/>
            <person name="Cohen L."/>
        </authorList>
    </citation>
    <scope>NUCLEOTIDE SEQUENCE</scope>
    <source>
        <strain evidence="6">GSO104</strain>
    </source>
</reference>
<name>A0A7S4QWX2_9STRA</name>
<feature type="region of interest" description="Disordered" evidence="3">
    <location>
        <begin position="92"/>
        <end position="125"/>
    </location>
</feature>
<keyword evidence="2" id="KW-0464">Manganese</keyword>
<dbReference type="EC" id="3.1.3.16" evidence="2"/>
<dbReference type="Gene3D" id="3.10.580.10">
    <property type="entry name" value="CBS-domain"/>
    <property type="match status" value="1"/>
</dbReference>
<dbReference type="InterPro" id="IPR046342">
    <property type="entry name" value="CBS_dom_sf"/>
</dbReference>
<proteinExistence type="inferred from homology"/>
<dbReference type="Gene3D" id="3.60.40.10">
    <property type="entry name" value="PPM-type phosphatase domain"/>
    <property type="match status" value="1"/>
</dbReference>
<dbReference type="InterPro" id="IPR039123">
    <property type="entry name" value="PPTC7"/>
</dbReference>
<keyword evidence="2" id="KW-0378">Hydrolase</keyword>
<dbReference type="EMBL" id="HBNS01011473">
    <property type="protein sequence ID" value="CAE4596492.1"/>
    <property type="molecule type" value="Transcribed_RNA"/>
</dbReference>
<comment type="cofactor">
    <cofactor evidence="2">
        <name>Mg(2+)</name>
        <dbReference type="ChEBI" id="CHEBI:18420"/>
    </cofactor>
</comment>
<feature type="domain" description="CBS" evidence="4">
    <location>
        <begin position="232"/>
        <end position="289"/>
    </location>
</feature>
<dbReference type="Pfam" id="PF00571">
    <property type="entry name" value="CBS"/>
    <property type="match status" value="1"/>
</dbReference>
<evidence type="ECO:0000259" key="5">
    <source>
        <dbReference type="PROSITE" id="PS51746"/>
    </source>
</evidence>
<dbReference type="InterPro" id="IPR001932">
    <property type="entry name" value="PPM-type_phosphatase-like_dom"/>
</dbReference>
<dbReference type="SMART" id="SM00332">
    <property type="entry name" value="PP2Cc"/>
    <property type="match status" value="1"/>
</dbReference>
<protein>
    <recommendedName>
        <fullName evidence="2">Protein phosphatase</fullName>
        <ecNumber evidence="2">3.1.3.16</ecNumber>
    </recommendedName>
</protein>
<feature type="compositionally biased region" description="Basic and acidic residues" evidence="3">
    <location>
        <begin position="95"/>
        <end position="106"/>
    </location>
</feature>